<feature type="compositionally biased region" description="Low complexity" evidence="1">
    <location>
        <begin position="25"/>
        <end position="63"/>
    </location>
</feature>
<feature type="compositionally biased region" description="Polar residues" evidence="1">
    <location>
        <begin position="592"/>
        <end position="618"/>
    </location>
</feature>
<evidence type="ECO:0000256" key="1">
    <source>
        <dbReference type="SAM" id="MobiDB-lite"/>
    </source>
</evidence>
<dbReference type="EMBL" id="CAJPDR010000151">
    <property type="protein sequence ID" value="CAF9921974.1"/>
    <property type="molecule type" value="Genomic_DNA"/>
</dbReference>
<comment type="caution">
    <text evidence="2">The sequence shown here is derived from an EMBL/GenBank/DDBJ whole genome shotgun (WGS) entry which is preliminary data.</text>
</comment>
<feature type="compositionally biased region" description="Acidic residues" evidence="1">
    <location>
        <begin position="212"/>
        <end position="228"/>
    </location>
</feature>
<evidence type="ECO:0000313" key="3">
    <source>
        <dbReference type="Proteomes" id="UP000664203"/>
    </source>
</evidence>
<accession>A0A8H3FEB5</accession>
<reference evidence="2" key="1">
    <citation type="submission" date="2021-03" db="EMBL/GenBank/DDBJ databases">
        <authorList>
            <person name="Tagirdzhanova G."/>
        </authorList>
    </citation>
    <scope>NUCLEOTIDE SEQUENCE</scope>
</reference>
<proteinExistence type="predicted"/>
<feature type="compositionally biased region" description="Low complexity" evidence="1">
    <location>
        <begin position="165"/>
        <end position="181"/>
    </location>
</feature>
<gene>
    <name evidence="2" type="ORF">ALECFALPRED_001986</name>
</gene>
<feature type="compositionally biased region" description="Low complexity" evidence="1">
    <location>
        <begin position="189"/>
        <end position="198"/>
    </location>
</feature>
<evidence type="ECO:0008006" key="4">
    <source>
        <dbReference type="Google" id="ProtNLM"/>
    </source>
</evidence>
<feature type="region of interest" description="Disordered" evidence="1">
    <location>
        <begin position="17"/>
        <end position="64"/>
    </location>
</feature>
<evidence type="ECO:0000313" key="2">
    <source>
        <dbReference type="EMBL" id="CAF9921974.1"/>
    </source>
</evidence>
<dbReference type="OrthoDB" id="3903267at2759"/>
<protein>
    <recommendedName>
        <fullName evidence="4">Myb-like domain-containing protein</fullName>
    </recommendedName>
</protein>
<dbReference type="Proteomes" id="UP000664203">
    <property type="component" value="Unassembled WGS sequence"/>
</dbReference>
<sequence length="677" mass="72675">MQLSSCEQLGSFRYHQQRLQGTGVPVPAATSEPAPTTPKKVPATPNKTPASTPTTSATNSPANLVTDSIKKTKKNKKMARQHAPRPEKRHLVRWTDEMDKKLLLAMQYQCNFAGLAVPWTEIGGIMGDGITGGAVIQHLAKLRIRMLAQGLSVPPSLRRGGGGPRISTSSSSGSKAKATPSNNGSVQAKSTSTKPTSTKPKKAGRKATQGSDESEDEEESWNNDESDAEYGKPRVKRAKTEIKGPMRRKMKTEDSEEEPATPSKPPKRKHQSSKSSSRDLSAYGTTDINGKPIDDDDDDDSDVDDDTKAELVATGAPWLALEDDYTGHPRTGKKTPYKKQSLVVSLPTTPHKTGMVGAIKEEDTGDMSDDESEDQIVGCGDENCVDVSHVLSNEEMDREFSKSPYNQNFDDLAAAQIEPVSGSTIHNGVYSNSYHATSQVMPFNGDLYQDRQTLVNAFNNDYNSPSVFQASDSIFENDGFVQNQAMEQSSGFHNNNGGSFDVGRISTNFNDQRAGDFEDINGVINLGFNSNGGTNTDCFGNSGMSNGLVHQEDFSYQTNNGYGVSSNAFGNNAGGLPLLSGHSHVQSVPYPIQTSWPSSHGSGASNETSVNQTPTGTSAGADANMGYFGNGGYGFESFDNANIDYSSNDSSDMLFNPGSFDGNFVGGGLYGSHSFRN</sequence>
<feature type="compositionally biased region" description="Acidic residues" evidence="1">
    <location>
        <begin position="294"/>
        <end position="307"/>
    </location>
</feature>
<dbReference type="AlphaFoldDB" id="A0A8H3FEB5"/>
<keyword evidence="3" id="KW-1185">Reference proteome</keyword>
<feature type="region of interest" description="Disordered" evidence="1">
    <location>
        <begin position="153"/>
        <end position="307"/>
    </location>
</feature>
<organism evidence="2 3">
    <name type="scientific">Alectoria fallacina</name>
    <dbReference type="NCBI Taxonomy" id="1903189"/>
    <lineage>
        <taxon>Eukaryota</taxon>
        <taxon>Fungi</taxon>
        <taxon>Dikarya</taxon>
        <taxon>Ascomycota</taxon>
        <taxon>Pezizomycotina</taxon>
        <taxon>Lecanoromycetes</taxon>
        <taxon>OSLEUM clade</taxon>
        <taxon>Lecanoromycetidae</taxon>
        <taxon>Lecanorales</taxon>
        <taxon>Lecanorineae</taxon>
        <taxon>Parmeliaceae</taxon>
        <taxon>Alectoria</taxon>
    </lineage>
</organism>
<feature type="region of interest" description="Disordered" evidence="1">
    <location>
        <begin position="590"/>
        <end position="618"/>
    </location>
</feature>
<name>A0A8H3FEB5_9LECA</name>